<evidence type="ECO:0000259" key="7">
    <source>
        <dbReference type="Pfam" id="PF00884"/>
    </source>
</evidence>
<accession>A0ABS8PQZ0</accession>
<keyword evidence="9" id="KW-1185">Reference proteome</keyword>
<feature type="transmembrane region" description="Helical" evidence="6">
    <location>
        <begin position="187"/>
        <end position="206"/>
    </location>
</feature>
<keyword evidence="5 6" id="KW-0472">Membrane</keyword>
<dbReference type="Gene3D" id="3.30.1120.80">
    <property type="match status" value="1"/>
</dbReference>
<dbReference type="SUPFAM" id="SSF53649">
    <property type="entry name" value="Alkaline phosphatase-like"/>
    <property type="match status" value="1"/>
</dbReference>
<dbReference type="PIRSF" id="PIRSF005091">
    <property type="entry name" value="Mmb_sulf_HI1246"/>
    <property type="match status" value="1"/>
</dbReference>
<dbReference type="Proteomes" id="UP001199816">
    <property type="component" value="Unassembled WGS sequence"/>
</dbReference>
<evidence type="ECO:0000256" key="5">
    <source>
        <dbReference type="ARBA" id="ARBA00023136"/>
    </source>
</evidence>
<evidence type="ECO:0000256" key="1">
    <source>
        <dbReference type="ARBA" id="ARBA00004651"/>
    </source>
</evidence>
<feature type="transmembrane region" description="Helical" evidence="6">
    <location>
        <begin position="96"/>
        <end position="116"/>
    </location>
</feature>
<gene>
    <name evidence="8" type="ORF">LQ567_12100</name>
</gene>
<protein>
    <submittedName>
        <fullName evidence="8">Sulfatase-like hydrolase/transferase</fullName>
    </submittedName>
</protein>
<evidence type="ECO:0000313" key="8">
    <source>
        <dbReference type="EMBL" id="MCD2423509.1"/>
    </source>
</evidence>
<evidence type="ECO:0000256" key="6">
    <source>
        <dbReference type="SAM" id="Phobius"/>
    </source>
</evidence>
<feature type="transmembrane region" description="Helical" evidence="6">
    <location>
        <begin position="64"/>
        <end position="84"/>
    </location>
</feature>
<feature type="domain" description="Sulfatase N-terminal" evidence="7">
    <location>
        <begin position="279"/>
        <end position="555"/>
    </location>
</feature>
<dbReference type="InterPro" id="IPR000917">
    <property type="entry name" value="Sulfatase_N"/>
</dbReference>
<dbReference type="EMBL" id="JAJNEC010000005">
    <property type="protein sequence ID" value="MCD2423509.1"/>
    <property type="molecule type" value="Genomic_DNA"/>
</dbReference>
<keyword evidence="3 6" id="KW-0812">Transmembrane</keyword>
<dbReference type="PANTHER" id="PTHR47371">
    <property type="entry name" value="LIPOTEICHOIC ACID SYNTHASE"/>
    <property type="match status" value="1"/>
</dbReference>
<proteinExistence type="predicted"/>
<keyword evidence="4 6" id="KW-1133">Transmembrane helix</keyword>
<dbReference type="Pfam" id="PF00884">
    <property type="entry name" value="Sulfatase"/>
    <property type="match status" value="1"/>
</dbReference>
<name>A0ABS8PQZ0_9BACT</name>
<evidence type="ECO:0000256" key="2">
    <source>
        <dbReference type="ARBA" id="ARBA00022475"/>
    </source>
</evidence>
<dbReference type="InterPro" id="IPR050448">
    <property type="entry name" value="OpgB/LTA_synthase_biosynth"/>
</dbReference>
<evidence type="ECO:0000313" key="9">
    <source>
        <dbReference type="Proteomes" id="UP001199816"/>
    </source>
</evidence>
<dbReference type="CDD" id="cd16015">
    <property type="entry name" value="LTA_synthase"/>
    <property type="match status" value="1"/>
</dbReference>
<comment type="subcellular location">
    <subcellularLocation>
        <location evidence="1">Cell membrane</location>
        <topology evidence="1">Multi-pass membrane protein</topology>
    </subcellularLocation>
</comment>
<dbReference type="Gene3D" id="3.40.720.10">
    <property type="entry name" value="Alkaline Phosphatase, subunit A"/>
    <property type="match status" value="1"/>
</dbReference>
<dbReference type="InterPro" id="IPR012160">
    <property type="entry name" value="LtaS-like"/>
</dbReference>
<dbReference type="PANTHER" id="PTHR47371:SF3">
    <property type="entry name" value="PHOSPHOGLYCEROL TRANSFERASE I"/>
    <property type="match status" value="1"/>
</dbReference>
<organism evidence="8 9">
    <name type="scientific">Niabella pedocola</name>
    <dbReference type="NCBI Taxonomy" id="1752077"/>
    <lineage>
        <taxon>Bacteria</taxon>
        <taxon>Pseudomonadati</taxon>
        <taxon>Bacteroidota</taxon>
        <taxon>Chitinophagia</taxon>
        <taxon>Chitinophagales</taxon>
        <taxon>Chitinophagaceae</taxon>
        <taxon>Niabella</taxon>
    </lineage>
</organism>
<keyword evidence="2" id="KW-1003">Cell membrane</keyword>
<evidence type="ECO:0000256" key="3">
    <source>
        <dbReference type="ARBA" id="ARBA00022692"/>
    </source>
</evidence>
<feature type="transmembrane region" description="Helical" evidence="6">
    <location>
        <begin position="148"/>
        <end position="166"/>
    </location>
</feature>
<sequence>MNGRKRTWTLSYYGIFLYRILLVLFLFFICRFLFYMLNTALFPGIGLQDWGMILTGGLRFDVAAMFYFNGLLIFLMTVPLPYRLRTHKRFQRVLQWVFYITNGIALLLNCIDFIYYRFTLRRTTTSVFSEFSHEQNKSGLAFNFLIDYWYVVVLFAGLIALMVWLYRKVQVRDNPPPAGRGVYYFKAALIFVLSVVLAIGGIRGGFRHSTRPITVGDAGAYVKRSHEVYLVLNTPFVFIRTMGVKPLKEVHYFPDNEVGRIYSPLHDPAGTDSLPFTRRNVVIMILESFGKESVGFYNRDLDQGTYTGFTPFLDSLAGVSRIYWNSFANGRKSIDAIPSIFSSIPSGLDPFVLTPYVSDSTKSLPKLLAQEGYHTSFFHGAPNGSMGFLSYTKMIGIDHYFGKTEYNDDADFDGIWGIWDEPFFQFFERKLGSFPQPFFSGIFSVSSHHPFKVPKQYEGKFKKGPLPVMECISYTDMALQKFFAKAQHQPWFKNTLFVITADHATVSYHAEYQNAWGDIAIPIILYAPGDSSFRGIDPGVIQQLDIMPTVLGYLHYNKPYLAFGENVLQRKGPGFTYQYSGGHRWIEGDQLLFFDGKKATGLYDFKKDRLMKTDLLKDSVTQAAALEQRVKAFIQQYNNRLIRNQLIAPGR</sequence>
<feature type="transmembrane region" description="Helical" evidence="6">
    <location>
        <begin position="12"/>
        <end position="34"/>
    </location>
</feature>
<reference evidence="8 9" key="1">
    <citation type="submission" date="2021-11" db="EMBL/GenBank/DDBJ databases">
        <title>Genomic of Niabella pedocola.</title>
        <authorList>
            <person name="Wu T."/>
        </authorList>
    </citation>
    <scope>NUCLEOTIDE SEQUENCE [LARGE SCALE GENOMIC DNA]</scope>
    <source>
        <strain evidence="8 9">JCM 31011</strain>
    </source>
</reference>
<dbReference type="InterPro" id="IPR017850">
    <property type="entry name" value="Alkaline_phosphatase_core_sf"/>
</dbReference>
<evidence type="ECO:0000256" key="4">
    <source>
        <dbReference type="ARBA" id="ARBA00022989"/>
    </source>
</evidence>
<dbReference type="RefSeq" id="WP_231004771.1">
    <property type="nucleotide sequence ID" value="NZ_JAJNEC010000005.1"/>
</dbReference>
<comment type="caution">
    <text evidence="8">The sequence shown here is derived from an EMBL/GenBank/DDBJ whole genome shotgun (WGS) entry which is preliminary data.</text>
</comment>